<evidence type="ECO:0000256" key="1">
    <source>
        <dbReference type="SAM" id="MobiDB-lite"/>
    </source>
</evidence>
<feature type="compositionally biased region" description="Basic residues" evidence="1">
    <location>
        <begin position="111"/>
        <end position="128"/>
    </location>
</feature>
<keyword evidence="3" id="KW-1185">Reference proteome</keyword>
<feature type="region of interest" description="Disordered" evidence="1">
    <location>
        <begin position="104"/>
        <end position="159"/>
    </location>
</feature>
<evidence type="ECO:0000313" key="3">
    <source>
        <dbReference type="Proteomes" id="UP000789901"/>
    </source>
</evidence>
<organism evidence="2 3">
    <name type="scientific">Gigaspora margarita</name>
    <dbReference type="NCBI Taxonomy" id="4874"/>
    <lineage>
        <taxon>Eukaryota</taxon>
        <taxon>Fungi</taxon>
        <taxon>Fungi incertae sedis</taxon>
        <taxon>Mucoromycota</taxon>
        <taxon>Glomeromycotina</taxon>
        <taxon>Glomeromycetes</taxon>
        <taxon>Diversisporales</taxon>
        <taxon>Gigasporaceae</taxon>
        <taxon>Gigaspora</taxon>
    </lineage>
</organism>
<dbReference type="EMBL" id="CAJVQB010001256">
    <property type="protein sequence ID" value="CAG8527909.1"/>
    <property type="molecule type" value="Genomic_DNA"/>
</dbReference>
<gene>
    <name evidence="2" type="ORF">GMARGA_LOCUS3479</name>
</gene>
<proteinExistence type="predicted"/>
<dbReference type="Proteomes" id="UP000789901">
    <property type="component" value="Unassembled WGS sequence"/>
</dbReference>
<reference evidence="2 3" key="1">
    <citation type="submission" date="2021-06" db="EMBL/GenBank/DDBJ databases">
        <authorList>
            <person name="Kallberg Y."/>
            <person name="Tangrot J."/>
            <person name="Rosling A."/>
        </authorList>
    </citation>
    <scope>NUCLEOTIDE SEQUENCE [LARGE SCALE GENOMIC DNA]</scope>
    <source>
        <strain evidence="2 3">120-4 pot B 10/14</strain>
    </source>
</reference>
<sequence length="159" mass="18762">MKTQNNKLGLYNLEQVVIIRKVIEVYNNISYKLLVNKTLFQKEQEFIKFRDNIEAKPNKIQVTAEKEKKGPLLKQKILIDNKCETIDYGLEELSIQKQRLNETDKAENKYTKAKNNKNSRDKHNHIRGYKPQYKQKEDTNNLPEVDQEANTDPKLTKLV</sequence>
<accession>A0ABM8W565</accession>
<evidence type="ECO:0000313" key="2">
    <source>
        <dbReference type="EMBL" id="CAG8527909.1"/>
    </source>
</evidence>
<comment type="caution">
    <text evidence="2">The sequence shown here is derived from an EMBL/GenBank/DDBJ whole genome shotgun (WGS) entry which is preliminary data.</text>
</comment>
<name>A0ABM8W565_GIGMA</name>
<protein>
    <submittedName>
        <fullName evidence="2">11505_t:CDS:1</fullName>
    </submittedName>
</protein>